<evidence type="ECO:0000256" key="8">
    <source>
        <dbReference type="RuleBase" id="RU004398"/>
    </source>
</evidence>
<dbReference type="GO" id="GO:0005634">
    <property type="term" value="C:nucleus"/>
    <property type="evidence" value="ECO:0007669"/>
    <property type="project" value="UniProtKB-SubCell"/>
</dbReference>
<gene>
    <name evidence="9" type="ORF">CVT25_010676</name>
</gene>
<evidence type="ECO:0000256" key="1">
    <source>
        <dbReference type="ARBA" id="ARBA00004123"/>
    </source>
</evidence>
<keyword evidence="5" id="KW-0819">tRNA processing</keyword>
<dbReference type="EMBL" id="NHYD01003406">
    <property type="protein sequence ID" value="PPQ78807.1"/>
    <property type="molecule type" value="Genomic_DNA"/>
</dbReference>
<dbReference type="AlphaFoldDB" id="A0A409WJY1"/>
<dbReference type="GO" id="GO:0005829">
    <property type="term" value="C:cytosol"/>
    <property type="evidence" value="ECO:0007669"/>
    <property type="project" value="TreeGrafter"/>
</dbReference>
<evidence type="ECO:0000313" key="10">
    <source>
        <dbReference type="Proteomes" id="UP000283269"/>
    </source>
</evidence>
<evidence type="ECO:0000256" key="4">
    <source>
        <dbReference type="ARBA" id="ARBA00016009"/>
    </source>
</evidence>
<comment type="caution">
    <text evidence="9">The sequence shown here is derived from an EMBL/GenBank/DDBJ whole genome shotgun (WGS) entry which is preliminary data.</text>
</comment>
<keyword evidence="10" id="KW-1185">Reference proteome</keyword>
<dbReference type="InterPro" id="IPR036504">
    <property type="entry name" value="CGI121/TPRKB_sf"/>
</dbReference>
<organism evidence="9 10">
    <name type="scientific">Psilocybe cyanescens</name>
    <dbReference type="NCBI Taxonomy" id="93625"/>
    <lineage>
        <taxon>Eukaryota</taxon>
        <taxon>Fungi</taxon>
        <taxon>Dikarya</taxon>
        <taxon>Basidiomycota</taxon>
        <taxon>Agaricomycotina</taxon>
        <taxon>Agaricomycetes</taxon>
        <taxon>Agaricomycetidae</taxon>
        <taxon>Agaricales</taxon>
        <taxon>Agaricineae</taxon>
        <taxon>Strophariaceae</taxon>
        <taxon>Psilocybe</taxon>
    </lineage>
</organism>
<dbReference type="GO" id="GO:0000408">
    <property type="term" value="C:EKC/KEOPS complex"/>
    <property type="evidence" value="ECO:0007669"/>
    <property type="project" value="TreeGrafter"/>
</dbReference>
<dbReference type="GO" id="GO:0002949">
    <property type="term" value="P:tRNA threonylcarbamoyladenosine modification"/>
    <property type="evidence" value="ECO:0007669"/>
    <property type="project" value="TreeGrafter"/>
</dbReference>
<name>A0A409WJY1_PSICY</name>
<proteinExistence type="inferred from homology"/>
<evidence type="ECO:0000256" key="6">
    <source>
        <dbReference type="ARBA" id="ARBA00023242"/>
    </source>
</evidence>
<dbReference type="InParanoid" id="A0A409WJY1"/>
<evidence type="ECO:0000256" key="2">
    <source>
        <dbReference type="ARBA" id="ARBA00005546"/>
    </source>
</evidence>
<dbReference type="PANTHER" id="PTHR15840:SF10">
    <property type="entry name" value="EKC_KEOPS COMPLEX SUBUNIT TPRKB"/>
    <property type="match status" value="1"/>
</dbReference>
<keyword evidence="6 8" id="KW-0539">Nucleus</keyword>
<evidence type="ECO:0000256" key="7">
    <source>
        <dbReference type="ARBA" id="ARBA00025043"/>
    </source>
</evidence>
<evidence type="ECO:0000256" key="5">
    <source>
        <dbReference type="ARBA" id="ARBA00022694"/>
    </source>
</evidence>
<dbReference type="PANTHER" id="PTHR15840">
    <property type="entry name" value="CGI-121 FAMILY MEMBER"/>
    <property type="match status" value="1"/>
</dbReference>
<dbReference type="Proteomes" id="UP000283269">
    <property type="component" value="Unassembled WGS sequence"/>
</dbReference>
<dbReference type="OrthoDB" id="329139at2759"/>
<evidence type="ECO:0000256" key="3">
    <source>
        <dbReference type="ARBA" id="ARBA00015316"/>
    </source>
</evidence>
<dbReference type="Gene3D" id="3.30.2380.10">
    <property type="entry name" value="CGI121/TPRKB"/>
    <property type="match status" value="2"/>
</dbReference>
<comment type="similarity">
    <text evidence="2 8">Belongs to the CGI121/TPRKB family.</text>
</comment>
<dbReference type="Pfam" id="PF08617">
    <property type="entry name" value="CGI-121"/>
    <property type="match status" value="1"/>
</dbReference>
<reference evidence="9 10" key="1">
    <citation type="journal article" date="2018" name="Evol. Lett.">
        <title>Horizontal gene cluster transfer increased hallucinogenic mushroom diversity.</title>
        <authorList>
            <person name="Reynolds H.T."/>
            <person name="Vijayakumar V."/>
            <person name="Gluck-Thaler E."/>
            <person name="Korotkin H.B."/>
            <person name="Matheny P.B."/>
            <person name="Slot J.C."/>
        </authorList>
    </citation>
    <scope>NUCLEOTIDE SEQUENCE [LARGE SCALE GENOMIC DNA]</scope>
    <source>
        <strain evidence="9 10">2631</strain>
    </source>
</reference>
<evidence type="ECO:0000313" key="9">
    <source>
        <dbReference type="EMBL" id="PPQ78807.1"/>
    </source>
</evidence>
<sequence length="216" mass="23887">MESLQFPHFDSRCSNVHIALFRNVSNSSSIKSRIIEASTTEGELGEKAREAVNFAFINARLVCHEFSHGASAFSETILSPFISGHEQVTPGDCHSPSNIGGVAERTTNEDRPFRDLITEAIRRYGVSNEDSDVILVRIDSPDLTPSIVQEKMKDVVSGDLVPFSELENVTDWASIKKYYKLNNEVAVKEAADNLVRERAIVDNIVISSVAMKNVMA</sequence>
<comment type="subcellular location">
    <subcellularLocation>
        <location evidence="1">Nucleus</location>
    </subcellularLocation>
</comment>
<dbReference type="InterPro" id="IPR013926">
    <property type="entry name" value="CGI121/TPRKB"/>
</dbReference>
<accession>A0A409WJY1</accession>
<dbReference type="SUPFAM" id="SSF143870">
    <property type="entry name" value="PF0523-like"/>
    <property type="match status" value="1"/>
</dbReference>
<dbReference type="FunCoup" id="A0A409WJY1">
    <property type="interactions" value="175"/>
</dbReference>
<comment type="function">
    <text evidence="7">Component of the EKC/KEOPS complex that is required for the formation of a threonylcarbamoyl group on adenosine at position 37 (t(6)A37) in tRNAs that read codons beginning with adenine. The complex is probably involved in the transfer of the threonylcarbamoyl moiety of threonylcarbamoyl-AMP (TC-AMP) to the N6 group of A37. CGI121 acts as an allosteric effector that regulates the t(6)A activity of the complex. The EKC/KEOPS complex also promotes both telomere uncapping and telomere elongation. The complex is required for efficient recruitment of transcriptional coactivators. CGI121 is not required for tRNA modification.</text>
</comment>
<dbReference type="STRING" id="93625.A0A409WJY1"/>
<protein>
    <recommendedName>
        <fullName evidence="4">EKC/KEOPS complex subunit CGI121</fullName>
    </recommendedName>
    <alternativeName>
        <fullName evidence="3">EKC/KEOPS complex subunit cgi121</fullName>
    </alternativeName>
</protein>